<accession>A0A5A7QXU0</accession>
<organism evidence="1 2">
    <name type="scientific">Striga asiatica</name>
    <name type="common">Asiatic witchweed</name>
    <name type="synonym">Buchnera asiatica</name>
    <dbReference type="NCBI Taxonomy" id="4170"/>
    <lineage>
        <taxon>Eukaryota</taxon>
        <taxon>Viridiplantae</taxon>
        <taxon>Streptophyta</taxon>
        <taxon>Embryophyta</taxon>
        <taxon>Tracheophyta</taxon>
        <taxon>Spermatophyta</taxon>
        <taxon>Magnoliopsida</taxon>
        <taxon>eudicotyledons</taxon>
        <taxon>Gunneridae</taxon>
        <taxon>Pentapetalae</taxon>
        <taxon>asterids</taxon>
        <taxon>lamiids</taxon>
        <taxon>Lamiales</taxon>
        <taxon>Orobanchaceae</taxon>
        <taxon>Buchnereae</taxon>
        <taxon>Striga</taxon>
    </lineage>
</organism>
<protein>
    <submittedName>
        <fullName evidence="1">Tetratricopeptide repeat protein</fullName>
    </submittedName>
</protein>
<sequence length="138" mass="15082">MGVSLITPSNGKLNPLDKRIMSICAGSMNRWSVADFNMFWAAAAIPTATLCIISKPEHSEASVPPAKQSPAPVSLTTVADSAGKCTAILWLPFDSRVPNILLAGQSASCFEAQEYTLWSEGHNYYFNTFLKQNPCWRL</sequence>
<dbReference type="AlphaFoldDB" id="A0A5A7QXU0"/>
<dbReference type="Proteomes" id="UP000325081">
    <property type="component" value="Unassembled WGS sequence"/>
</dbReference>
<evidence type="ECO:0000313" key="2">
    <source>
        <dbReference type="Proteomes" id="UP000325081"/>
    </source>
</evidence>
<gene>
    <name evidence="1" type="ORF">STAS_27119</name>
</gene>
<evidence type="ECO:0000313" key="1">
    <source>
        <dbReference type="EMBL" id="GER49848.1"/>
    </source>
</evidence>
<keyword evidence="2" id="KW-1185">Reference proteome</keyword>
<name>A0A5A7QXU0_STRAF</name>
<proteinExistence type="predicted"/>
<dbReference type="EMBL" id="BKCP01008848">
    <property type="protein sequence ID" value="GER49848.1"/>
    <property type="molecule type" value="Genomic_DNA"/>
</dbReference>
<comment type="caution">
    <text evidence="1">The sequence shown here is derived from an EMBL/GenBank/DDBJ whole genome shotgun (WGS) entry which is preliminary data.</text>
</comment>
<reference evidence="2" key="1">
    <citation type="journal article" date="2019" name="Curr. Biol.">
        <title>Genome Sequence of Striga asiatica Provides Insight into the Evolution of Plant Parasitism.</title>
        <authorList>
            <person name="Yoshida S."/>
            <person name="Kim S."/>
            <person name="Wafula E.K."/>
            <person name="Tanskanen J."/>
            <person name="Kim Y.M."/>
            <person name="Honaas L."/>
            <person name="Yang Z."/>
            <person name="Spallek T."/>
            <person name="Conn C.E."/>
            <person name="Ichihashi Y."/>
            <person name="Cheong K."/>
            <person name="Cui S."/>
            <person name="Der J.P."/>
            <person name="Gundlach H."/>
            <person name="Jiao Y."/>
            <person name="Hori C."/>
            <person name="Ishida J.K."/>
            <person name="Kasahara H."/>
            <person name="Kiba T."/>
            <person name="Kim M.S."/>
            <person name="Koo N."/>
            <person name="Laohavisit A."/>
            <person name="Lee Y.H."/>
            <person name="Lumba S."/>
            <person name="McCourt P."/>
            <person name="Mortimer J.C."/>
            <person name="Mutuku J.M."/>
            <person name="Nomura T."/>
            <person name="Sasaki-Sekimoto Y."/>
            <person name="Seto Y."/>
            <person name="Wang Y."/>
            <person name="Wakatake T."/>
            <person name="Sakakibara H."/>
            <person name="Demura T."/>
            <person name="Yamaguchi S."/>
            <person name="Yoneyama K."/>
            <person name="Manabe R.I."/>
            <person name="Nelson D.C."/>
            <person name="Schulman A.H."/>
            <person name="Timko M.P."/>
            <person name="dePamphilis C.W."/>
            <person name="Choi D."/>
            <person name="Shirasu K."/>
        </authorList>
    </citation>
    <scope>NUCLEOTIDE SEQUENCE [LARGE SCALE GENOMIC DNA]</scope>
    <source>
        <strain evidence="2">cv. UVA1</strain>
    </source>
</reference>